<dbReference type="Proteomes" id="UP000093629">
    <property type="component" value="Unassembled WGS sequence"/>
</dbReference>
<evidence type="ECO:0000256" key="1">
    <source>
        <dbReference type="ARBA" id="ARBA00000798"/>
    </source>
</evidence>
<dbReference type="RefSeq" id="WP_065159831.1">
    <property type="nucleotide sequence ID" value="NZ_LZLQ01000111.1"/>
</dbReference>
<dbReference type="InterPro" id="IPR025202">
    <property type="entry name" value="PLD-like_dom"/>
</dbReference>
<dbReference type="Gene3D" id="3.30.870.10">
    <property type="entry name" value="Endonuclease Chain A"/>
    <property type="match status" value="2"/>
</dbReference>
<dbReference type="PROSITE" id="PS50035">
    <property type="entry name" value="PLD"/>
    <property type="match status" value="2"/>
</dbReference>
<dbReference type="PANTHER" id="PTHR18896:SF76">
    <property type="entry name" value="PHOSPHOLIPASE"/>
    <property type="match status" value="1"/>
</dbReference>
<evidence type="ECO:0000256" key="3">
    <source>
        <dbReference type="ARBA" id="ARBA00022801"/>
    </source>
</evidence>
<gene>
    <name evidence="6" type="ORF">A5636_01400</name>
</gene>
<accession>A0A1A3MZT4</accession>
<dbReference type="AlphaFoldDB" id="A0A1A3MZT4"/>
<name>A0A1A3MZT4_MYCAS</name>
<proteinExistence type="predicted"/>
<feature type="domain" description="PLD phosphodiesterase" evidence="5">
    <location>
        <begin position="132"/>
        <end position="159"/>
    </location>
</feature>
<organism evidence="6 7">
    <name type="scientific">Mycobacterium asiaticum</name>
    <dbReference type="NCBI Taxonomy" id="1790"/>
    <lineage>
        <taxon>Bacteria</taxon>
        <taxon>Bacillati</taxon>
        <taxon>Actinomycetota</taxon>
        <taxon>Actinomycetes</taxon>
        <taxon>Mycobacteriales</taxon>
        <taxon>Mycobacteriaceae</taxon>
        <taxon>Mycobacterium</taxon>
    </lineage>
</organism>
<dbReference type="CDD" id="cd09143">
    <property type="entry name" value="PLDc_vPLD1_2_like_bac_2"/>
    <property type="match status" value="1"/>
</dbReference>
<dbReference type="GO" id="GO:0004630">
    <property type="term" value="F:phospholipase D activity"/>
    <property type="evidence" value="ECO:0007669"/>
    <property type="project" value="UniProtKB-EC"/>
</dbReference>
<reference evidence="6 7" key="1">
    <citation type="submission" date="2016-06" db="EMBL/GenBank/DDBJ databases">
        <authorList>
            <person name="Kjaerup R.B."/>
            <person name="Dalgaard T.S."/>
            <person name="Juul-Madsen H.R."/>
        </authorList>
    </citation>
    <scope>NUCLEOTIDE SEQUENCE [LARGE SCALE GENOMIC DNA]</scope>
    <source>
        <strain evidence="6 7">1245139.5</strain>
    </source>
</reference>
<dbReference type="PANTHER" id="PTHR18896">
    <property type="entry name" value="PHOSPHOLIPASE D"/>
    <property type="match status" value="1"/>
</dbReference>
<evidence type="ECO:0000259" key="5">
    <source>
        <dbReference type="PROSITE" id="PS50035"/>
    </source>
</evidence>
<evidence type="ECO:0000256" key="4">
    <source>
        <dbReference type="ARBA" id="ARBA00023098"/>
    </source>
</evidence>
<dbReference type="GO" id="GO:0009395">
    <property type="term" value="P:phospholipid catabolic process"/>
    <property type="evidence" value="ECO:0007669"/>
    <property type="project" value="TreeGrafter"/>
</dbReference>
<dbReference type="SMART" id="SM00155">
    <property type="entry name" value="PLDc"/>
    <property type="match status" value="2"/>
</dbReference>
<protein>
    <submittedName>
        <fullName evidence="6">Phospholipase</fullName>
    </submittedName>
</protein>
<dbReference type="InterPro" id="IPR015679">
    <property type="entry name" value="PLipase_D_fam"/>
</dbReference>
<evidence type="ECO:0000313" key="6">
    <source>
        <dbReference type="EMBL" id="OBK13647.1"/>
    </source>
</evidence>
<dbReference type="CDD" id="cd09140">
    <property type="entry name" value="PLDc_vPLD1_2_like_bac_1"/>
    <property type="match status" value="1"/>
</dbReference>
<keyword evidence="2" id="KW-0677">Repeat</keyword>
<evidence type="ECO:0000313" key="7">
    <source>
        <dbReference type="Proteomes" id="UP000093629"/>
    </source>
</evidence>
<keyword evidence="7" id="KW-1185">Reference proteome</keyword>
<dbReference type="OrthoDB" id="8828485at2"/>
<dbReference type="SUPFAM" id="SSF56024">
    <property type="entry name" value="Phospholipase D/nuclease"/>
    <property type="match status" value="2"/>
</dbReference>
<evidence type="ECO:0000256" key="2">
    <source>
        <dbReference type="ARBA" id="ARBA00022737"/>
    </source>
</evidence>
<dbReference type="EMBL" id="LZLQ01000111">
    <property type="protein sequence ID" value="OBK13647.1"/>
    <property type="molecule type" value="Genomic_DNA"/>
</dbReference>
<comment type="catalytic activity">
    <reaction evidence="1">
        <text>a 1,2-diacyl-sn-glycero-3-phosphocholine + H2O = a 1,2-diacyl-sn-glycero-3-phosphate + choline + H(+)</text>
        <dbReference type="Rhea" id="RHEA:14445"/>
        <dbReference type="ChEBI" id="CHEBI:15354"/>
        <dbReference type="ChEBI" id="CHEBI:15377"/>
        <dbReference type="ChEBI" id="CHEBI:15378"/>
        <dbReference type="ChEBI" id="CHEBI:57643"/>
        <dbReference type="ChEBI" id="CHEBI:58608"/>
        <dbReference type="EC" id="3.1.4.4"/>
    </reaction>
</comment>
<dbReference type="Pfam" id="PF00614">
    <property type="entry name" value="PLDc"/>
    <property type="match status" value="1"/>
</dbReference>
<dbReference type="InterPro" id="IPR001736">
    <property type="entry name" value="PLipase_D/transphosphatidylase"/>
</dbReference>
<keyword evidence="3" id="KW-0378">Hydrolase</keyword>
<comment type="caution">
    <text evidence="6">The sequence shown here is derived from an EMBL/GenBank/DDBJ whole genome shotgun (WGS) entry which is preliminary data.</text>
</comment>
<dbReference type="Pfam" id="PF13091">
    <property type="entry name" value="PLDc_2"/>
    <property type="match status" value="1"/>
</dbReference>
<feature type="domain" description="PLD phosphodiesterase" evidence="5">
    <location>
        <begin position="345"/>
        <end position="372"/>
    </location>
</feature>
<sequence length="493" mass="54888">MADERLLIPGQTCWRVARADQFAGIIDAADYFRHVKTAMLRARHRIMLIAWDLDARMAFERGAKTLPGPNQLGAFIYWLLWKRPSLEIYLLKSNLRLLPAFDGIWYGLTPVTLVNRFSSKRIRFAVDGAHPIGAVHHQKIAVIDDAVAFCGGLDLTIERWDTRAHADTNRGRRTLGRSYGPRHEVALAVDGAAAAALGEQARERWHTATGQLLEPVEAKHVAWPSKLKPVLRNVDVGIARTLPELDGRAEVREVEALNYAAIAAARRVIYLENQYLASRDLVDALSGRLREDNGPEIVIVLPRCSESPLEQQAMDSARHLLIQELWAADQHNRLGIYWPVTDGGTAIYVHSKVLVVDDRLLRIGSSNLNNRSMGFDSECDLAIEAVEAVDTTAGNQSEGSDDIRREITAMRHELVSEHLGVSVGEFESALDKSGSFLQTVEALRGHGRTLLPFTEETIADEASPLAENDLMDPDHVPRSLSASLQRLIVRLRR</sequence>
<keyword evidence="4" id="KW-0443">Lipid metabolism</keyword>